<evidence type="ECO:0000313" key="7">
    <source>
        <dbReference type="Proteomes" id="UP000248614"/>
    </source>
</evidence>
<evidence type="ECO:0000256" key="1">
    <source>
        <dbReference type="ARBA" id="ARBA00001931"/>
    </source>
</evidence>
<keyword evidence="3" id="KW-0560">Oxidoreductase</keyword>
<dbReference type="Proteomes" id="UP000248614">
    <property type="component" value="Unassembled WGS sequence"/>
</dbReference>
<dbReference type="GO" id="GO:0008876">
    <property type="term" value="F:quinoprotein glucose dehydrogenase activity"/>
    <property type="evidence" value="ECO:0007669"/>
    <property type="project" value="TreeGrafter"/>
</dbReference>
<feature type="transmembrane region" description="Helical" evidence="4">
    <location>
        <begin position="65"/>
        <end position="81"/>
    </location>
</feature>
<reference evidence="6 7" key="1">
    <citation type="submission" date="2017-08" db="EMBL/GenBank/DDBJ databases">
        <title>Infants hospitalized years apart are colonized by the same room-sourced microbial strains.</title>
        <authorList>
            <person name="Brooks B."/>
            <person name="Olm M.R."/>
            <person name="Firek B.A."/>
            <person name="Baker R."/>
            <person name="Thomas B.C."/>
            <person name="Morowitz M.J."/>
            <person name="Banfield J.F."/>
        </authorList>
    </citation>
    <scope>NUCLEOTIDE SEQUENCE [LARGE SCALE GENOMIC DNA]</scope>
    <source>
        <strain evidence="6">S2_018_000_R3_110</strain>
    </source>
</reference>
<feature type="transmembrane region" description="Helical" evidence="4">
    <location>
        <begin position="41"/>
        <end position="58"/>
    </location>
</feature>
<dbReference type="SMART" id="SM00564">
    <property type="entry name" value="PQQ"/>
    <property type="match status" value="5"/>
</dbReference>
<keyword evidence="4" id="KW-0812">Transmembrane</keyword>
<comment type="cofactor">
    <cofactor evidence="1">
        <name>pyrroloquinoline quinone</name>
        <dbReference type="ChEBI" id="CHEBI:58442"/>
    </cofactor>
</comment>
<dbReference type="InterPro" id="IPR018391">
    <property type="entry name" value="PQQ_b-propeller_rpt"/>
</dbReference>
<dbReference type="SUPFAM" id="SSF50998">
    <property type="entry name" value="Quinoprotein alcohol dehydrogenase-like"/>
    <property type="match status" value="1"/>
</dbReference>
<dbReference type="Gene3D" id="2.140.10.10">
    <property type="entry name" value="Quinoprotein alcohol dehydrogenase-like superfamily"/>
    <property type="match status" value="2"/>
</dbReference>
<dbReference type="InterPro" id="IPR011047">
    <property type="entry name" value="Quinoprotein_ADH-like_sf"/>
</dbReference>
<name>A0A2W4ZFQ2_9SPHN</name>
<feature type="transmembrane region" description="Helical" evidence="4">
    <location>
        <begin position="130"/>
        <end position="150"/>
    </location>
</feature>
<evidence type="ECO:0000313" key="6">
    <source>
        <dbReference type="EMBL" id="PZO81184.1"/>
    </source>
</evidence>
<dbReference type="PANTHER" id="PTHR32303:SF4">
    <property type="entry name" value="QUINOPROTEIN GLUCOSE DEHYDROGENASE"/>
    <property type="match status" value="1"/>
</dbReference>
<accession>A0A2W4ZFQ2</accession>
<keyword evidence="4" id="KW-1133">Transmembrane helix</keyword>
<dbReference type="GO" id="GO:0048038">
    <property type="term" value="F:quinone binding"/>
    <property type="evidence" value="ECO:0007669"/>
    <property type="project" value="InterPro"/>
</dbReference>
<feature type="transmembrane region" description="Helical" evidence="4">
    <location>
        <begin position="101"/>
        <end position="118"/>
    </location>
</feature>
<dbReference type="CDD" id="cd10280">
    <property type="entry name" value="PQQ_mGDH"/>
    <property type="match status" value="1"/>
</dbReference>
<sequence length="798" mass="83768">MTAPIGRLPTLALGTVALVGGLLGVAMLVLGLWLIGLGGNIYYALAGVLLAASLWPAARRRWTRVLAFQGSALIVTLVWALEEIAGKGWMPAWGFDLAGRTGVIAAIFIASAAIWLVARPGRGQALRRRGVAAAALLGLGAVAAIVVIAWERPTTASASVASAGPGDTDWIGFGGSPQALRYSDAAQITPANVGRLREAWRFSTGDMPPNGRVFFSAQNTPVKIGDSLFVCSPRSHVFALDPATGREKWRWVPDVAPRALESMFSVACRAVGYHRNAAVPADQACATRIFVAVADGRLVALDAATGRACTGFGSNGTVDLTQGMGLAEPGHASSNSGPAVVGDLVVVGQQVSDNQRRDAPSGVVRAYDATTGDLRWAWDAKRSDPRAPLGADATYPRGTPNVWNVISGDPGLGLVFLATGNAGNDHWGAGRAPADDAFSSAVVAVDLRTGVTRWAFRTVLNDRFDYDLGAQPVVTDMTIDGARRRVVVQGTKTGSLFVLDAATGRPVRPVAHDRAPGPSLPGDTLSPVQPRSAFYPNLAGHPGATPERLDARHTFGLTPIDAALCRIQFHRMRYDGIYTPATTAGLGALLFPGTVGGMNWGGLAIDPVRGVVISNHSRLPNRVRLIPRADVQDAAIGDGGRRPDQTVAPQKGAPYGVDRPMWLSMLGVPCIAPPWGYVAATDLATGRLLWSQPFGTGRDIGPLGVPTLLRVPIGTPNLGGATTTATGLAFIGAAQDQYLRAFETMTGRLLWSARLPAGAQSSAMTYMHRGRQYVAIGATGHARFETKVGDTLMVFALP</sequence>
<evidence type="ECO:0000256" key="2">
    <source>
        <dbReference type="ARBA" id="ARBA00008156"/>
    </source>
</evidence>
<comment type="caution">
    <text evidence="6">The sequence shown here is derived from an EMBL/GenBank/DDBJ whole genome shotgun (WGS) entry which is preliminary data.</text>
</comment>
<keyword evidence="4" id="KW-0472">Membrane</keyword>
<dbReference type="InterPro" id="IPR002372">
    <property type="entry name" value="PQQ_rpt_dom"/>
</dbReference>
<feature type="transmembrane region" description="Helical" evidence="4">
    <location>
        <begin position="12"/>
        <end position="35"/>
    </location>
</feature>
<evidence type="ECO:0000259" key="5">
    <source>
        <dbReference type="Pfam" id="PF01011"/>
    </source>
</evidence>
<dbReference type="GO" id="GO:0016020">
    <property type="term" value="C:membrane"/>
    <property type="evidence" value="ECO:0007669"/>
    <property type="project" value="InterPro"/>
</dbReference>
<comment type="similarity">
    <text evidence="2">Belongs to the bacterial PQQ dehydrogenase family.</text>
</comment>
<protein>
    <submittedName>
        <fullName evidence="6">Membrane-bound PQQ-dependent dehydrogenase, glucose/quinate/shikimate family</fullName>
    </submittedName>
</protein>
<dbReference type="EMBL" id="QFNF01000001">
    <property type="protein sequence ID" value="PZO81184.1"/>
    <property type="molecule type" value="Genomic_DNA"/>
</dbReference>
<gene>
    <name evidence="6" type="ORF">DI632_00635</name>
</gene>
<dbReference type="InterPro" id="IPR017511">
    <property type="entry name" value="PQQ_mDH"/>
</dbReference>
<feature type="domain" description="Pyrrolo-quinoline quinone repeat" evidence="5">
    <location>
        <begin position="170"/>
        <end position="774"/>
    </location>
</feature>
<proteinExistence type="inferred from homology"/>
<dbReference type="PANTHER" id="PTHR32303">
    <property type="entry name" value="QUINOPROTEIN ALCOHOL DEHYDROGENASE (CYTOCHROME C)"/>
    <property type="match status" value="1"/>
</dbReference>
<evidence type="ECO:0000256" key="3">
    <source>
        <dbReference type="ARBA" id="ARBA00023002"/>
    </source>
</evidence>
<organism evidence="6 7">
    <name type="scientific">Sphingomonas hengshuiensis</name>
    <dbReference type="NCBI Taxonomy" id="1609977"/>
    <lineage>
        <taxon>Bacteria</taxon>
        <taxon>Pseudomonadati</taxon>
        <taxon>Pseudomonadota</taxon>
        <taxon>Alphaproteobacteria</taxon>
        <taxon>Sphingomonadales</taxon>
        <taxon>Sphingomonadaceae</taxon>
        <taxon>Sphingomonas</taxon>
    </lineage>
</organism>
<evidence type="ECO:0000256" key="4">
    <source>
        <dbReference type="SAM" id="Phobius"/>
    </source>
</evidence>
<dbReference type="Pfam" id="PF01011">
    <property type="entry name" value="PQQ"/>
    <property type="match status" value="1"/>
</dbReference>
<dbReference type="AlphaFoldDB" id="A0A2W4ZFQ2"/>